<accession>A0A4S2AMI7</accession>
<keyword evidence="1" id="KW-0175">Coiled coil</keyword>
<comment type="caution">
    <text evidence="2">The sequence shown here is derived from an EMBL/GenBank/DDBJ whole genome shotgun (WGS) entry which is preliminary data.</text>
</comment>
<dbReference type="AlphaFoldDB" id="A0A4S2AMI7"/>
<feature type="coiled-coil region" evidence="1">
    <location>
        <begin position="36"/>
        <end position="63"/>
    </location>
</feature>
<dbReference type="SUPFAM" id="SSF48452">
    <property type="entry name" value="TPR-like"/>
    <property type="match status" value="1"/>
</dbReference>
<evidence type="ECO:0008006" key="4">
    <source>
        <dbReference type="Google" id="ProtNLM"/>
    </source>
</evidence>
<protein>
    <recommendedName>
        <fullName evidence="4">Tetratricopeptide repeat protein</fullName>
    </recommendedName>
</protein>
<reference evidence="2 3" key="1">
    <citation type="submission" date="2019-04" db="EMBL/GenBank/DDBJ databases">
        <title>Microbes associate with the intestines of laboratory mice.</title>
        <authorList>
            <person name="Navarre W."/>
            <person name="Wong E."/>
            <person name="Huang K."/>
            <person name="Tropini C."/>
            <person name="Ng K."/>
            <person name="Yu B."/>
        </authorList>
    </citation>
    <scope>NUCLEOTIDE SEQUENCE [LARGE SCALE GENOMIC DNA]</scope>
    <source>
        <strain evidence="2 3">NM70_E10</strain>
    </source>
</reference>
<evidence type="ECO:0000256" key="1">
    <source>
        <dbReference type="SAM" id="Coils"/>
    </source>
</evidence>
<dbReference type="InterPro" id="IPR011990">
    <property type="entry name" value="TPR-like_helical_dom_sf"/>
</dbReference>
<dbReference type="Gene3D" id="1.25.40.10">
    <property type="entry name" value="Tetratricopeptide repeat domain"/>
    <property type="match status" value="1"/>
</dbReference>
<evidence type="ECO:0000313" key="3">
    <source>
        <dbReference type="Proteomes" id="UP000305751"/>
    </source>
</evidence>
<dbReference type="RefSeq" id="WP_136014316.1">
    <property type="nucleotide sequence ID" value="NZ_CAJTBC010000021.1"/>
</dbReference>
<evidence type="ECO:0000313" key="2">
    <source>
        <dbReference type="EMBL" id="TGY02386.1"/>
    </source>
</evidence>
<organism evidence="2 3">
    <name type="scientific">Bacteroides acidifaciens</name>
    <dbReference type="NCBI Taxonomy" id="85831"/>
    <lineage>
        <taxon>Bacteria</taxon>
        <taxon>Pseudomonadati</taxon>
        <taxon>Bacteroidota</taxon>
        <taxon>Bacteroidia</taxon>
        <taxon>Bacteroidales</taxon>
        <taxon>Bacteroidaceae</taxon>
        <taxon>Bacteroides</taxon>
    </lineage>
</organism>
<gene>
    <name evidence="2" type="ORF">E5356_10770</name>
</gene>
<sequence>MMEKKIIATLLIFCSIVTGCGKKANPELQIENYQPVEEFQSAYEALKEQKADINKEYDIEETVRILNGLEMAQAKSDDFYSFLEYMAKQDYSMVASDVIDAKMKILPLLQQMFKLQKQHKEFSTIWMLARSAAAGAKTLAKESSSTGAGMAAMKAMAGEGPLAIVDMSESLGVDAAKNAAFEHYEEEMDLKSKLEDEIEELKMAYIDYLSGLVPVYTKYMKEWDRLCINKDKAYFDVYSGRMVDAYNSTSKILQQYPRNREALLLKSLSLINIASGEMNTMPDSPEVLSIVKEVQLPDSVKHEWNNFFVEADLTLDNYIELYPERSAPALVLKGLLHYRVGKEQQALSYLDQAAMEYPRQAEALTDLLDSYRSRTYLNKTPEGQYLLRLYRSTMEGYGMFSPNFLKSKYYAQKGMMEESKNEIFNHFFRRGNQGIYDCLLSDMQFCEDYLYSSFKQLLMEHSFIDVAITPATDWKFSDKDDEIQVSINNRSDIDLENVRIFLCIHYTDMYKDEYDVVKVPTTKNIIKHHEMADLGTMKIAYADKKYQDITRVRAIAMTDDKICWIDKADYKESHASALLNTNQYGKEALLDKIKKHFLADYSLDANVLQKLLQTEISVNGGTTIQKRENSTWFSWGKVKEISSTVTELWNKPDKKLRLEIPRVLTLIDPVFSIYQLQDKDKVMLPQENFLAGSSIRLKFDYELKDGDLLPLYIYSDFVNFRVDIEYKEGKSKVKNVALI</sequence>
<keyword evidence="3" id="KW-1185">Reference proteome</keyword>
<dbReference type="Proteomes" id="UP000305751">
    <property type="component" value="Unassembled WGS sequence"/>
</dbReference>
<proteinExistence type="predicted"/>
<dbReference type="PROSITE" id="PS51257">
    <property type="entry name" value="PROKAR_LIPOPROTEIN"/>
    <property type="match status" value="1"/>
</dbReference>
<name>A0A4S2AMI7_9BACE</name>
<dbReference type="EMBL" id="SRZA01000030">
    <property type="protein sequence ID" value="TGY02386.1"/>
    <property type="molecule type" value="Genomic_DNA"/>
</dbReference>